<dbReference type="EMBL" id="GEGO01002901">
    <property type="protein sequence ID" value="JAR92503.1"/>
    <property type="molecule type" value="Transcribed_RNA"/>
</dbReference>
<protein>
    <submittedName>
        <fullName evidence="1">Putative secreted protein</fullName>
    </submittedName>
</protein>
<proteinExistence type="predicted"/>
<evidence type="ECO:0000313" key="1">
    <source>
        <dbReference type="EMBL" id="JAR92503.1"/>
    </source>
</evidence>
<dbReference type="AlphaFoldDB" id="A0A147BP23"/>
<name>A0A147BP23_IXORI</name>
<organism evidence="1">
    <name type="scientific">Ixodes ricinus</name>
    <name type="common">Common tick</name>
    <name type="synonym">Acarus ricinus</name>
    <dbReference type="NCBI Taxonomy" id="34613"/>
    <lineage>
        <taxon>Eukaryota</taxon>
        <taxon>Metazoa</taxon>
        <taxon>Ecdysozoa</taxon>
        <taxon>Arthropoda</taxon>
        <taxon>Chelicerata</taxon>
        <taxon>Arachnida</taxon>
        <taxon>Acari</taxon>
        <taxon>Parasitiformes</taxon>
        <taxon>Ixodida</taxon>
        <taxon>Ixodoidea</taxon>
        <taxon>Ixodidae</taxon>
        <taxon>Ixodinae</taxon>
        <taxon>Ixodes</taxon>
    </lineage>
</organism>
<reference evidence="1" key="1">
    <citation type="journal article" date="2018" name="PLoS Negl. Trop. Dis.">
        <title>Sialome diversity of ticks revealed by RNAseq of single tick salivary glands.</title>
        <authorList>
            <person name="Perner J."/>
            <person name="Kropackova S."/>
            <person name="Kopacek P."/>
            <person name="Ribeiro J.M."/>
        </authorList>
    </citation>
    <scope>NUCLEOTIDE SEQUENCE</scope>
    <source>
        <strain evidence="1">Siblings of single egg batch collected in Ceske Budejovice</strain>
        <tissue evidence="1">Salivary glands</tissue>
    </source>
</reference>
<accession>A0A147BP23</accession>
<sequence length="95" mass="10750">MTLGICTLIRITSAVCAFIYFFSKETFSCQRIFLSFLFSSTPCLFAQGLLRFSKTALWFAVAESATRQSPIWKNLKGNVMVFVFLLCVCKSPLNQ</sequence>